<dbReference type="Proteomes" id="UP000233100">
    <property type="component" value="Chromosome 10"/>
</dbReference>
<evidence type="ECO:0000313" key="1">
    <source>
        <dbReference type="Ensembl" id="ENSMFAP00000061352.1"/>
    </source>
</evidence>
<dbReference type="PANTHER" id="PTHR12138">
    <property type="entry name" value="PRIMATE-EXPANDED PROTEIN FAMILY"/>
    <property type="match status" value="1"/>
</dbReference>
<protein>
    <submittedName>
        <fullName evidence="1">Uncharacterized protein</fullName>
    </submittedName>
</protein>
<accession>A0A7N9DAR8</accession>
<reference evidence="1" key="2">
    <citation type="submission" date="2025-08" db="UniProtKB">
        <authorList>
            <consortium name="Ensembl"/>
        </authorList>
    </citation>
    <scope>IDENTIFICATION</scope>
</reference>
<organism evidence="1 2">
    <name type="scientific">Macaca fascicularis</name>
    <name type="common">Crab-eating macaque</name>
    <name type="synonym">Cynomolgus monkey</name>
    <dbReference type="NCBI Taxonomy" id="9541"/>
    <lineage>
        <taxon>Eukaryota</taxon>
        <taxon>Metazoa</taxon>
        <taxon>Chordata</taxon>
        <taxon>Craniata</taxon>
        <taxon>Vertebrata</taxon>
        <taxon>Euteleostomi</taxon>
        <taxon>Mammalia</taxon>
        <taxon>Eutheria</taxon>
        <taxon>Euarchontoglires</taxon>
        <taxon>Primates</taxon>
        <taxon>Haplorrhini</taxon>
        <taxon>Catarrhini</taxon>
        <taxon>Cercopithecidae</taxon>
        <taxon>Cercopithecinae</taxon>
        <taxon>Macaca</taxon>
    </lineage>
</organism>
<dbReference type="GeneTree" id="ENSGT00940000163505"/>
<dbReference type="PANTHER" id="PTHR12138:SF151">
    <property type="entry name" value="SECRETED PROTEIN"/>
    <property type="match status" value="1"/>
</dbReference>
<reference evidence="1 2" key="1">
    <citation type="submission" date="2013-03" db="EMBL/GenBank/DDBJ databases">
        <authorList>
            <person name="Warren W."/>
            <person name="Wilson R.K."/>
        </authorList>
    </citation>
    <scope>NUCLEOTIDE SEQUENCE</scope>
</reference>
<sequence length="103" mass="10931">SSDSPASASQIAGTTGARHHTPLIFYIFSRDGFHHVAQAGLELLASGNLPASASQSAGTTGMSHCTWPDFRAFGILDLGCLTCDTIHEDRGFVFLICHCVPRV</sequence>
<dbReference type="Ensembl" id="ENSMFAT00000086324.1">
    <property type="protein sequence ID" value="ENSMFAP00000061352.1"/>
    <property type="gene ID" value="ENSMFAG00000054797.1"/>
</dbReference>
<keyword evidence="2" id="KW-1185">Reference proteome</keyword>
<name>A0A7N9DAR8_MACFA</name>
<dbReference type="AlphaFoldDB" id="A0A7N9DAR8"/>
<reference evidence="1" key="3">
    <citation type="submission" date="2025-09" db="UniProtKB">
        <authorList>
            <consortium name="Ensembl"/>
        </authorList>
    </citation>
    <scope>IDENTIFICATION</scope>
</reference>
<proteinExistence type="predicted"/>
<evidence type="ECO:0000313" key="2">
    <source>
        <dbReference type="Proteomes" id="UP000233100"/>
    </source>
</evidence>
<dbReference type="PRINTS" id="PR02045">
    <property type="entry name" value="F138DOMAIN"/>
</dbReference>